<proteinExistence type="inferred from homology"/>
<dbReference type="Proteomes" id="UP000480178">
    <property type="component" value="Chromosome"/>
</dbReference>
<dbReference type="EMBL" id="CP048222">
    <property type="protein sequence ID" value="QHT67742.1"/>
    <property type="molecule type" value="Genomic_DNA"/>
</dbReference>
<comment type="catalytic activity">
    <reaction evidence="5 6">
        <text>4-CDP-2-C-methyl-D-erythritol 2-phosphate = 2-C-methyl-D-erythritol 2,4-cyclic diphosphate + CMP</text>
        <dbReference type="Rhea" id="RHEA:23864"/>
        <dbReference type="ChEBI" id="CHEBI:57919"/>
        <dbReference type="ChEBI" id="CHEBI:58483"/>
        <dbReference type="ChEBI" id="CHEBI:60377"/>
        <dbReference type="EC" id="4.6.1.12"/>
    </reaction>
</comment>
<keyword evidence="3 5" id="KW-0414">Isoprene biosynthesis</keyword>
<feature type="domain" description="2-C-methyl-D-erythritol 2,4-cyclodiphosphate synthase" evidence="7">
    <location>
        <begin position="3"/>
        <end position="156"/>
    </location>
</feature>
<organism evidence="8 9">
    <name type="scientific">Rhodocytophaga rosea</name>
    <dbReference type="NCBI Taxonomy" id="2704465"/>
    <lineage>
        <taxon>Bacteria</taxon>
        <taxon>Pseudomonadati</taxon>
        <taxon>Bacteroidota</taxon>
        <taxon>Cytophagia</taxon>
        <taxon>Cytophagales</taxon>
        <taxon>Rhodocytophagaceae</taxon>
        <taxon>Rhodocytophaga</taxon>
    </lineage>
</organism>
<evidence type="ECO:0000313" key="9">
    <source>
        <dbReference type="Proteomes" id="UP000480178"/>
    </source>
</evidence>
<dbReference type="HAMAP" id="MF_00107">
    <property type="entry name" value="IspF"/>
    <property type="match status" value="1"/>
</dbReference>
<evidence type="ECO:0000313" key="8">
    <source>
        <dbReference type="EMBL" id="QHT67742.1"/>
    </source>
</evidence>
<dbReference type="GO" id="GO:0046872">
    <property type="term" value="F:metal ion binding"/>
    <property type="evidence" value="ECO:0007669"/>
    <property type="project" value="UniProtKB-KW"/>
</dbReference>
<evidence type="ECO:0000256" key="1">
    <source>
        <dbReference type="ARBA" id="ARBA00008480"/>
    </source>
</evidence>
<protein>
    <recommendedName>
        <fullName evidence="5 6">2-C-methyl-D-erythritol 2,4-cyclodiphosphate synthase</fullName>
        <shortName evidence="5">MECDP-synthase</shortName>
        <shortName evidence="5">MECPP-synthase</shortName>
        <shortName evidence="5">MECPS</shortName>
        <ecNumber evidence="5 6">4.6.1.12</ecNumber>
    </recommendedName>
</protein>
<accession>A0A6C0GJA0</accession>
<dbReference type="EC" id="4.6.1.12" evidence="5 6"/>
<keyword evidence="4 5" id="KW-0456">Lyase</keyword>
<evidence type="ECO:0000256" key="2">
    <source>
        <dbReference type="ARBA" id="ARBA00022723"/>
    </source>
</evidence>
<name>A0A6C0GJA0_9BACT</name>
<dbReference type="CDD" id="cd00554">
    <property type="entry name" value="MECDP_synthase"/>
    <property type="match status" value="1"/>
</dbReference>
<dbReference type="InterPro" id="IPR003526">
    <property type="entry name" value="MECDP_synthase"/>
</dbReference>
<feature type="site" description="Transition state stabilizer" evidence="5">
    <location>
        <position position="135"/>
    </location>
</feature>
<dbReference type="RefSeq" id="WP_162443765.1">
    <property type="nucleotide sequence ID" value="NZ_CP048222.1"/>
</dbReference>
<feature type="binding site" evidence="5">
    <location>
        <position position="144"/>
    </location>
    <ligand>
        <name>4-CDP-2-C-methyl-D-erythritol 2-phosphate</name>
        <dbReference type="ChEBI" id="CHEBI:57919"/>
    </ligand>
</feature>
<dbReference type="Gene3D" id="3.30.1330.50">
    <property type="entry name" value="2-C-methyl-D-erythritol 2,4-cyclodiphosphate synthase"/>
    <property type="match status" value="1"/>
</dbReference>
<keyword evidence="9" id="KW-1185">Reference proteome</keyword>
<evidence type="ECO:0000256" key="5">
    <source>
        <dbReference type="HAMAP-Rule" id="MF_00107"/>
    </source>
</evidence>
<feature type="binding site" evidence="5">
    <location>
        <position position="141"/>
    </location>
    <ligand>
        <name>4-CDP-2-C-methyl-D-erythritol 2-phosphate</name>
        <dbReference type="ChEBI" id="CHEBI:57919"/>
    </ligand>
</feature>
<feature type="binding site" evidence="5">
    <location>
        <position position="10"/>
    </location>
    <ligand>
        <name>a divalent metal cation</name>
        <dbReference type="ChEBI" id="CHEBI:60240"/>
    </ligand>
</feature>
<dbReference type="GO" id="GO:0008685">
    <property type="term" value="F:2-C-methyl-D-erythritol 2,4-cyclodiphosphate synthase activity"/>
    <property type="evidence" value="ECO:0007669"/>
    <property type="project" value="UniProtKB-UniRule"/>
</dbReference>
<dbReference type="UniPathway" id="UPA00056">
    <property type="reaction ID" value="UER00095"/>
</dbReference>
<comment type="similarity">
    <text evidence="1 5 6">Belongs to the IspF family.</text>
</comment>
<feature type="binding site" evidence="5">
    <location>
        <begin position="36"/>
        <end position="37"/>
    </location>
    <ligand>
        <name>4-CDP-2-C-methyl-D-erythritol 2-phosphate</name>
        <dbReference type="ChEBI" id="CHEBI:57919"/>
    </ligand>
</feature>
<evidence type="ECO:0000256" key="3">
    <source>
        <dbReference type="ARBA" id="ARBA00023229"/>
    </source>
</evidence>
<comment type="caution">
    <text evidence="5">Lacks conserved residue(s) required for the propagation of feature annotation.</text>
</comment>
<comment type="function">
    <text evidence="5">Involved in the biosynthesis of isopentenyl diphosphate (IPP) and dimethylallyl diphosphate (DMAPP), two major building blocks of isoprenoid compounds. Catalyzes the conversion of 4-diphosphocytidyl-2-C-methyl-D-erythritol 2-phosphate (CDP-ME2P) to 2-C-methyl-D-erythritol 2,4-cyclodiphosphate (ME-CPP) with a corresponding release of cytidine 5-monophosphate (CMP).</text>
</comment>
<dbReference type="GO" id="GO:0019288">
    <property type="term" value="P:isopentenyl diphosphate biosynthetic process, methylerythritol 4-phosphate pathway"/>
    <property type="evidence" value="ECO:0007669"/>
    <property type="project" value="UniProtKB-UniRule"/>
</dbReference>
<reference evidence="8 9" key="1">
    <citation type="submission" date="2020-01" db="EMBL/GenBank/DDBJ databases">
        <authorList>
            <person name="Kim M.K."/>
        </authorList>
    </citation>
    <scope>NUCLEOTIDE SEQUENCE [LARGE SCALE GENOMIC DNA]</scope>
    <source>
        <strain evidence="8 9">172606-1</strain>
    </source>
</reference>
<dbReference type="PANTHER" id="PTHR43181:SF1">
    <property type="entry name" value="2-C-METHYL-D-ERYTHRITOL 2,4-CYCLODIPHOSPHATE SYNTHASE, CHLOROPLASTIC"/>
    <property type="match status" value="1"/>
</dbReference>
<evidence type="ECO:0000256" key="4">
    <source>
        <dbReference type="ARBA" id="ARBA00023239"/>
    </source>
</evidence>
<gene>
    <name evidence="5" type="primary">ispF</name>
    <name evidence="8" type="ORF">GXP67_14420</name>
</gene>
<feature type="binding site" evidence="5">
    <location>
        <begin position="63"/>
        <end position="67"/>
    </location>
    <ligand>
        <name>4-CDP-2-C-methyl-D-erythritol 2-phosphate</name>
        <dbReference type="ChEBI" id="CHEBI:57919"/>
    </ligand>
</feature>
<feature type="site" description="Transition state stabilizer" evidence="5">
    <location>
        <position position="36"/>
    </location>
</feature>
<feature type="binding site" evidence="5">
    <location>
        <begin position="58"/>
        <end position="60"/>
    </location>
    <ligand>
        <name>4-CDP-2-C-methyl-D-erythritol 2-phosphate</name>
        <dbReference type="ChEBI" id="CHEBI:57919"/>
    </ligand>
</feature>
<dbReference type="NCBIfam" id="TIGR00151">
    <property type="entry name" value="ispF"/>
    <property type="match status" value="1"/>
</dbReference>
<sequence length="174" mass="19216">MKIRVGQGYDVHQLQEGLPFWLGGIRIEHTHGALGHSDADVLIHVICDALLGAANLRDIGYHFSDKDPQYQGIDSKILLKRVMDLIRTEGYEISNVDATICLQTPKINPHVPAMKKVLAEVMAIREEDISIKATTTEHLGFVGRKEGVAAYAVALIYRIEDATPLSGMTNSNIR</sequence>
<comment type="subunit">
    <text evidence="5">Homotrimer.</text>
</comment>
<feature type="binding site" evidence="5">
    <location>
        <begin position="10"/>
        <end position="12"/>
    </location>
    <ligand>
        <name>4-CDP-2-C-methyl-D-erythritol 2-phosphate</name>
        <dbReference type="ChEBI" id="CHEBI:57919"/>
    </ligand>
</feature>
<comment type="cofactor">
    <cofactor evidence="5">
        <name>a divalent metal cation</name>
        <dbReference type="ChEBI" id="CHEBI:60240"/>
    </cofactor>
    <text evidence="5">Binds 1 divalent metal cation per subunit.</text>
</comment>
<feature type="binding site" evidence="5">
    <location>
        <begin position="134"/>
        <end position="137"/>
    </location>
    <ligand>
        <name>4-CDP-2-C-methyl-D-erythritol 2-phosphate</name>
        <dbReference type="ChEBI" id="CHEBI:57919"/>
    </ligand>
</feature>
<dbReference type="GO" id="GO:0016114">
    <property type="term" value="P:terpenoid biosynthetic process"/>
    <property type="evidence" value="ECO:0007669"/>
    <property type="project" value="InterPro"/>
</dbReference>
<feature type="binding site" evidence="5">
    <location>
        <position position="12"/>
    </location>
    <ligand>
        <name>a divalent metal cation</name>
        <dbReference type="ChEBI" id="CHEBI:60240"/>
    </ligand>
</feature>
<dbReference type="PANTHER" id="PTHR43181">
    <property type="entry name" value="2-C-METHYL-D-ERYTHRITOL 2,4-CYCLODIPHOSPHATE SYNTHASE, CHLOROPLASTIC"/>
    <property type="match status" value="1"/>
</dbReference>
<dbReference type="AlphaFoldDB" id="A0A6C0GJA0"/>
<dbReference type="InterPro" id="IPR036571">
    <property type="entry name" value="MECDP_synthase_sf"/>
</dbReference>
<dbReference type="Pfam" id="PF02542">
    <property type="entry name" value="YgbB"/>
    <property type="match status" value="1"/>
</dbReference>
<keyword evidence="2 5" id="KW-0479">Metal-binding</keyword>
<evidence type="ECO:0000259" key="7">
    <source>
        <dbReference type="Pfam" id="PF02542"/>
    </source>
</evidence>
<dbReference type="KEGG" id="rhoz:GXP67_14420"/>
<feature type="binding site" evidence="5">
    <location>
        <position position="44"/>
    </location>
    <ligand>
        <name>a divalent metal cation</name>
        <dbReference type="ChEBI" id="CHEBI:60240"/>
    </ligand>
</feature>
<evidence type="ECO:0000256" key="6">
    <source>
        <dbReference type="RuleBase" id="RU004395"/>
    </source>
</evidence>
<dbReference type="FunFam" id="3.30.1330.50:FF:000001">
    <property type="entry name" value="2-C-methyl-D-erythritol 2,4-cyclodiphosphate synthase"/>
    <property type="match status" value="1"/>
</dbReference>
<comment type="pathway">
    <text evidence="5">Isoprenoid biosynthesis; isopentenyl diphosphate biosynthesis via DXP pathway; isopentenyl diphosphate from 1-deoxy-D-xylulose 5-phosphate: step 4/6.</text>
</comment>
<dbReference type="SUPFAM" id="SSF69765">
    <property type="entry name" value="IpsF-like"/>
    <property type="match status" value="1"/>
</dbReference>